<dbReference type="SUPFAM" id="SSF54001">
    <property type="entry name" value="Cysteine proteinases"/>
    <property type="match status" value="1"/>
</dbReference>
<sequence>MRKTVQACLLILGLMAAVLLMMDSFSVVKTGTGNGATIQWDDNFERFCCELAEGCSSDAERVTVFRNWIIQNISYDEESEVLFYQTFHVGKVMQSKKGVCFDYACLFAAMCRSQGIPCYVLDGTYQGEPAFRHAWNRVFFDGQWWSLDTTRDHTARKEGGSEYGVVPIGEDPFAEDSYFLIHQVF</sequence>
<dbReference type="InterPro" id="IPR002931">
    <property type="entry name" value="Transglutaminase-like"/>
</dbReference>
<comment type="caution">
    <text evidence="2">The sequence shown here is derived from an EMBL/GenBank/DDBJ whole genome shotgun (WGS) entry which is preliminary data.</text>
</comment>
<dbReference type="EMBL" id="FQVY01000001">
    <property type="protein sequence ID" value="SHF73794.1"/>
    <property type="molecule type" value="Genomic_DNA"/>
</dbReference>
<evidence type="ECO:0000259" key="1">
    <source>
        <dbReference type="SMART" id="SM00460"/>
    </source>
</evidence>
<dbReference type="Pfam" id="PF01841">
    <property type="entry name" value="Transglut_core"/>
    <property type="match status" value="1"/>
</dbReference>
<accession>A0AAQ1MBJ8</accession>
<evidence type="ECO:0000313" key="3">
    <source>
        <dbReference type="Proteomes" id="UP000184089"/>
    </source>
</evidence>
<dbReference type="Proteomes" id="UP000184089">
    <property type="component" value="Unassembled WGS sequence"/>
</dbReference>
<name>A0AAQ1MBJ8_9FIRM</name>
<gene>
    <name evidence="2" type="ORF">SAMN05444424_0508</name>
</gene>
<reference evidence="3" key="1">
    <citation type="submission" date="2016-11" db="EMBL/GenBank/DDBJ databases">
        <authorList>
            <person name="Jaros S."/>
            <person name="Januszkiewicz K."/>
            <person name="Wedrychowicz H."/>
        </authorList>
    </citation>
    <scope>NUCLEOTIDE SEQUENCE [LARGE SCALE GENOMIC DNA]</scope>
    <source>
        <strain evidence="3">DSM 4029</strain>
    </source>
</reference>
<organism evidence="2 3">
    <name type="scientific">Bittarella massiliensis</name>
    <name type="common">ex Durand et al. 2017</name>
    <dbReference type="NCBI Taxonomy" id="1720313"/>
    <lineage>
        <taxon>Bacteria</taxon>
        <taxon>Bacillati</taxon>
        <taxon>Bacillota</taxon>
        <taxon>Clostridia</taxon>
        <taxon>Eubacteriales</taxon>
        <taxon>Oscillospiraceae</taxon>
        <taxon>Bittarella (ex Durand et al. 2017)</taxon>
    </lineage>
</organism>
<dbReference type="InterPro" id="IPR038765">
    <property type="entry name" value="Papain-like_cys_pep_sf"/>
</dbReference>
<dbReference type="AlphaFoldDB" id="A0AAQ1MBJ8"/>
<proteinExistence type="predicted"/>
<feature type="domain" description="Transglutaminase-like" evidence="1">
    <location>
        <begin position="92"/>
        <end position="151"/>
    </location>
</feature>
<dbReference type="SMART" id="SM00460">
    <property type="entry name" value="TGc"/>
    <property type="match status" value="1"/>
</dbReference>
<dbReference type="RefSeq" id="WP_021659220.1">
    <property type="nucleotide sequence ID" value="NZ_FQVY01000001.1"/>
</dbReference>
<dbReference type="Gene3D" id="3.10.620.30">
    <property type="match status" value="1"/>
</dbReference>
<protein>
    <submittedName>
        <fullName evidence="2">Transglutaminase-like superfamily protein</fullName>
    </submittedName>
</protein>
<dbReference type="PANTHER" id="PTHR33490:SF3">
    <property type="entry name" value="CONSERVED INTEGRAL MEMBRANE PROTEIN"/>
    <property type="match status" value="1"/>
</dbReference>
<dbReference type="PANTHER" id="PTHR33490">
    <property type="entry name" value="BLR5614 PROTEIN-RELATED"/>
    <property type="match status" value="1"/>
</dbReference>
<evidence type="ECO:0000313" key="2">
    <source>
        <dbReference type="EMBL" id="SHF73794.1"/>
    </source>
</evidence>